<protein>
    <submittedName>
        <fullName evidence="1">Uncharacterized protein</fullName>
    </submittedName>
</protein>
<sequence length="161" mass="17565">MAPSHVCSGISLPPPYDTYSHLIKPPQPLLPCAPSPPTLSIFGVVHCNSPPQVPHRPSIFQSPCPHLIHGRMDPALKAKLSSALVGSFNPRRDDVRRIERWGQKLCGISDLCYRKRTIGRILSIFPSAHSANTALNNTSSTFCGAALSLSPWLQEFGAFRS</sequence>
<proteinExistence type="predicted"/>
<name>U5D957_AMBTC</name>
<gene>
    <name evidence="1" type="ORF">AMTR_s00046p00085850</name>
</gene>
<dbReference type="EMBL" id="KI392290">
    <property type="protein sequence ID" value="ERN17967.1"/>
    <property type="molecule type" value="Genomic_DNA"/>
</dbReference>
<evidence type="ECO:0000313" key="1">
    <source>
        <dbReference type="EMBL" id="ERN17967.1"/>
    </source>
</evidence>
<dbReference type="AlphaFoldDB" id="U5D957"/>
<organism evidence="1 2">
    <name type="scientific">Amborella trichopoda</name>
    <dbReference type="NCBI Taxonomy" id="13333"/>
    <lineage>
        <taxon>Eukaryota</taxon>
        <taxon>Viridiplantae</taxon>
        <taxon>Streptophyta</taxon>
        <taxon>Embryophyta</taxon>
        <taxon>Tracheophyta</taxon>
        <taxon>Spermatophyta</taxon>
        <taxon>Magnoliopsida</taxon>
        <taxon>Amborellales</taxon>
        <taxon>Amborellaceae</taxon>
        <taxon>Amborella</taxon>
    </lineage>
</organism>
<reference evidence="2" key="1">
    <citation type="journal article" date="2013" name="Science">
        <title>The Amborella genome and the evolution of flowering plants.</title>
        <authorList>
            <consortium name="Amborella Genome Project"/>
        </authorList>
    </citation>
    <scope>NUCLEOTIDE SEQUENCE [LARGE SCALE GENOMIC DNA]</scope>
</reference>
<dbReference type="HOGENOM" id="CLU_1646007_0_0_1"/>
<accession>U5D957</accession>
<keyword evidence="2" id="KW-1185">Reference proteome</keyword>
<evidence type="ECO:0000313" key="2">
    <source>
        <dbReference type="Proteomes" id="UP000017836"/>
    </source>
</evidence>
<dbReference type="Proteomes" id="UP000017836">
    <property type="component" value="Unassembled WGS sequence"/>
</dbReference>
<dbReference type="Gramene" id="ERN17967">
    <property type="protein sequence ID" value="ERN17967"/>
    <property type="gene ID" value="AMTR_s00046p00085850"/>
</dbReference>